<dbReference type="PANTHER" id="PTHR35401">
    <property type="entry name" value="COPG FAMILY HELIX-TURN-HELIX PROTEIN-RELATED-RELATED"/>
    <property type="match status" value="1"/>
</dbReference>
<name>G0L2C9_ZOBGA</name>
<gene>
    <name evidence="3" type="ordered locus">zobellia_3915</name>
</gene>
<proteinExistence type="inferred from homology"/>
<dbReference type="Proteomes" id="UP000008898">
    <property type="component" value="Chromosome"/>
</dbReference>
<evidence type="ECO:0000313" key="3">
    <source>
        <dbReference type="EMBL" id="CAZ98053.1"/>
    </source>
</evidence>
<dbReference type="PANTHER" id="PTHR35401:SF2">
    <property type="entry name" value="ABC-TYPE TRANSPORT SYSTEM"/>
    <property type="match status" value="1"/>
</dbReference>
<reference evidence="3 4" key="2">
    <citation type="journal article" date="2012" name="Environ. Microbiol.">
        <title>Characterization of the first alginolytic operons in a marine bacterium: from their emergence in marine Flavobacteriia to their independent transfers to marine Proteobacteria and human gut Bacteroides.</title>
        <authorList>
            <person name="Thomas F."/>
            <person name="Barbeyron T."/>
            <person name="Tonon T."/>
            <person name="Genicot S."/>
            <person name="Czjzek M."/>
            <person name="Michel G."/>
        </authorList>
    </citation>
    <scope>NUCLEOTIDE SEQUENCE [LARGE SCALE GENOMIC DNA]</scope>
    <source>
        <strain evidence="4">DSM 12802 / CCUG 47099 / CIP 106680 / NCIMB 13871 / Dsij</strain>
    </source>
</reference>
<dbReference type="KEGG" id="zga:ZOBELLIA_3915"/>
<comment type="similarity">
    <text evidence="2">Belongs to the TacA antitoxin family.</text>
</comment>
<evidence type="ECO:0000313" key="4">
    <source>
        <dbReference type="Proteomes" id="UP000008898"/>
    </source>
</evidence>
<reference evidence="4" key="1">
    <citation type="submission" date="2009-07" db="EMBL/GenBank/DDBJ databases">
        <title>Complete genome sequence of Zobellia galactanivorans Dsij.</title>
        <authorList>
            <consortium name="Genoscope - CEA"/>
        </authorList>
    </citation>
    <scope>NUCLEOTIDE SEQUENCE [LARGE SCALE GENOMIC DNA]</scope>
    <source>
        <strain evidence="4">DSM 12802 / CCUG 47099 / CIP 106680 / NCIMB 13871 / Dsij</strain>
    </source>
</reference>
<dbReference type="Pfam" id="PF08681">
    <property type="entry name" value="TacA1"/>
    <property type="match status" value="1"/>
</dbReference>
<keyword evidence="4" id="KW-1185">Reference proteome</keyword>
<dbReference type="InterPro" id="IPR014795">
    <property type="entry name" value="TacA_1-like"/>
</dbReference>
<protein>
    <recommendedName>
        <fullName evidence="5">DUF1778 domain-containing protein</fullName>
    </recommendedName>
</protein>
<evidence type="ECO:0000256" key="2">
    <source>
        <dbReference type="ARBA" id="ARBA00049988"/>
    </source>
</evidence>
<organism evidence="3 4">
    <name type="scientific">Zobellia galactanivorans (strain DSM 12802 / CCUG 47099 / CIP 106680 / NCIMB 13871 / Dsij)</name>
    <dbReference type="NCBI Taxonomy" id="63186"/>
    <lineage>
        <taxon>Bacteria</taxon>
        <taxon>Pseudomonadati</taxon>
        <taxon>Bacteroidota</taxon>
        <taxon>Flavobacteriia</taxon>
        <taxon>Flavobacteriales</taxon>
        <taxon>Flavobacteriaceae</taxon>
        <taxon>Zobellia</taxon>
    </lineage>
</organism>
<sequence length="113" mass="13000">MYGNIPYICVMSTKVARFDTRWTEEQKSLFERASKLGGFRSLSEFVFFAVQQRAEEIIEKHEQIISTKRDQEIFANALMNPPAPNSKLKKAAKRYLDIIEPDGLQNRASTVKS</sequence>
<accession>G0L2C9</accession>
<evidence type="ECO:0008006" key="5">
    <source>
        <dbReference type="Google" id="ProtNLM"/>
    </source>
</evidence>
<dbReference type="AlphaFoldDB" id="G0L2C9"/>
<evidence type="ECO:0000256" key="1">
    <source>
        <dbReference type="ARBA" id="ARBA00022649"/>
    </source>
</evidence>
<keyword evidence="1" id="KW-1277">Toxin-antitoxin system</keyword>
<dbReference type="HOGENOM" id="CLU_152494_2_0_10"/>
<dbReference type="InterPro" id="IPR010985">
    <property type="entry name" value="Ribbon_hlx_hlx"/>
</dbReference>
<dbReference type="STRING" id="63186.ZOBELLIA_3915"/>
<dbReference type="SUPFAM" id="SSF47598">
    <property type="entry name" value="Ribbon-helix-helix"/>
    <property type="match status" value="1"/>
</dbReference>
<dbReference type="GO" id="GO:0006355">
    <property type="term" value="P:regulation of DNA-templated transcription"/>
    <property type="evidence" value="ECO:0007669"/>
    <property type="project" value="InterPro"/>
</dbReference>
<dbReference type="Gene3D" id="1.20.5.780">
    <property type="entry name" value="Single helix bin"/>
    <property type="match status" value="1"/>
</dbReference>
<dbReference type="EMBL" id="FP476056">
    <property type="protein sequence ID" value="CAZ98053.1"/>
    <property type="molecule type" value="Genomic_DNA"/>
</dbReference>